<sequence length="242" mass="26862">MIMNKLLRLILLVMTGILTYTANAQVDTDQSLNIKQQAIINISAVTAKGDLLKLKGELNRGLDAGLTVNQIKEAIMHLYAYAGFPRSLRGLQTFMIVLDERKAKNIQDEIGIDASLISDERSKYERGKAILEELTGVPETYPKTGYAAFAPTIEIFLKEHLFADIFERDVLTYEERELVTVSVLSSIGGVEPMLRSHLNLCLNVGLTPNQLQQFVGVIKSSVGKKEAKAAQKVLDEILNSRK</sequence>
<evidence type="ECO:0000256" key="1">
    <source>
        <dbReference type="SAM" id="SignalP"/>
    </source>
</evidence>
<dbReference type="PANTHER" id="PTHR33570:SF2">
    <property type="entry name" value="CARBOXYMUCONOLACTONE DECARBOXYLASE-LIKE DOMAIN-CONTAINING PROTEIN"/>
    <property type="match status" value="1"/>
</dbReference>
<dbReference type="Proteomes" id="UP000294616">
    <property type="component" value="Unassembled WGS sequence"/>
</dbReference>
<dbReference type="EMBL" id="SMGO01000001">
    <property type="protein sequence ID" value="TCK85205.1"/>
    <property type="molecule type" value="Genomic_DNA"/>
</dbReference>
<gene>
    <name evidence="3" type="ORF">C8N28_0505</name>
</gene>
<feature type="domain" description="Carboxymuconolactone decarboxylase-like" evidence="2">
    <location>
        <begin position="157"/>
        <end position="235"/>
    </location>
</feature>
<protein>
    <submittedName>
        <fullName evidence="3">Alkylhydroperoxidase/carboxymuconolactone decarboxylase family protein YurZ</fullName>
    </submittedName>
</protein>
<dbReference type="AlphaFoldDB" id="A0A4R1M0R7"/>
<organism evidence="3 4">
    <name type="scientific">Albibacterium bauzanense</name>
    <dbReference type="NCBI Taxonomy" id="653929"/>
    <lineage>
        <taxon>Bacteria</taxon>
        <taxon>Pseudomonadati</taxon>
        <taxon>Bacteroidota</taxon>
        <taxon>Sphingobacteriia</taxon>
        <taxon>Sphingobacteriales</taxon>
        <taxon>Sphingobacteriaceae</taxon>
        <taxon>Albibacterium</taxon>
    </lineage>
</organism>
<keyword evidence="4" id="KW-1185">Reference proteome</keyword>
<dbReference type="InterPro" id="IPR052512">
    <property type="entry name" value="4CMD/NDH-1_regulator"/>
</dbReference>
<comment type="caution">
    <text evidence="3">The sequence shown here is derived from an EMBL/GenBank/DDBJ whole genome shotgun (WGS) entry which is preliminary data.</text>
</comment>
<evidence type="ECO:0000313" key="3">
    <source>
        <dbReference type="EMBL" id="TCK85205.1"/>
    </source>
</evidence>
<feature type="signal peptide" evidence="1">
    <location>
        <begin position="1"/>
        <end position="24"/>
    </location>
</feature>
<evidence type="ECO:0000259" key="2">
    <source>
        <dbReference type="Pfam" id="PF02627"/>
    </source>
</evidence>
<dbReference type="GO" id="GO:0051920">
    <property type="term" value="F:peroxiredoxin activity"/>
    <property type="evidence" value="ECO:0007669"/>
    <property type="project" value="InterPro"/>
</dbReference>
<keyword evidence="3" id="KW-0560">Oxidoreductase</keyword>
<dbReference type="Gene3D" id="1.20.1290.10">
    <property type="entry name" value="AhpD-like"/>
    <property type="match status" value="1"/>
</dbReference>
<name>A0A4R1M0R7_9SPHI</name>
<keyword evidence="3" id="KW-0575">Peroxidase</keyword>
<feature type="domain" description="Carboxymuconolactone decarboxylase-like" evidence="2">
    <location>
        <begin position="24"/>
        <end position="91"/>
    </location>
</feature>
<keyword evidence="1" id="KW-0732">Signal</keyword>
<dbReference type="Pfam" id="PF02627">
    <property type="entry name" value="CMD"/>
    <property type="match status" value="2"/>
</dbReference>
<dbReference type="InterPro" id="IPR029032">
    <property type="entry name" value="AhpD-like"/>
</dbReference>
<accession>A0A4R1M0R7</accession>
<dbReference type="PANTHER" id="PTHR33570">
    <property type="entry name" value="4-CARBOXYMUCONOLACTONE DECARBOXYLASE FAMILY PROTEIN"/>
    <property type="match status" value="1"/>
</dbReference>
<proteinExistence type="predicted"/>
<reference evidence="3 4" key="1">
    <citation type="submission" date="2019-03" db="EMBL/GenBank/DDBJ databases">
        <title>Genomic Encyclopedia of Archaeal and Bacterial Type Strains, Phase II (KMG-II): from individual species to whole genera.</title>
        <authorList>
            <person name="Goeker M."/>
        </authorList>
    </citation>
    <scope>NUCLEOTIDE SEQUENCE [LARGE SCALE GENOMIC DNA]</scope>
    <source>
        <strain evidence="3 4">DSM 22554</strain>
    </source>
</reference>
<dbReference type="SUPFAM" id="SSF69118">
    <property type="entry name" value="AhpD-like"/>
    <property type="match status" value="1"/>
</dbReference>
<feature type="chain" id="PRO_5020451142" evidence="1">
    <location>
        <begin position="25"/>
        <end position="242"/>
    </location>
</feature>
<dbReference type="InterPro" id="IPR003779">
    <property type="entry name" value="CMD-like"/>
</dbReference>
<evidence type="ECO:0000313" key="4">
    <source>
        <dbReference type="Proteomes" id="UP000294616"/>
    </source>
</evidence>